<dbReference type="AlphaFoldDB" id="A0A5C2SLX8"/>
<dbReference type="EMBL" id="ML122254">
    <property type="protein sequence ID" value="RPD64294.1"/>
    <property type="molecule type" value="Genomic_DNA"/>
</dbReference>
<sequence>MTTMWYTQSGSNLNVNLKRTDLNRQERLYTFRTADDSIYTVVNLPDRIKLPTGSPVNPEETLSLKELKEPQHALVVPEMPYILHMIPLHAPLLGRLCVEPELTQTSSVHEQLGTSRQHSPLLGEVGERYANVHHYYDKAAGAIRRARVAMVVLAARLSMVIAVWSPPPPDMSPVPKWVNFLREQSIPECWITALHHQLSRNESIPHLHTAYNDDVDEPEPAFEDDELQTCVGGGPVYAEEEEESDDELLLTTETAKTFNREATVQHKSVLHVGSNDKYHTFMSNHPQAYIHEVRLIDESEGFVPNFIGGPLPVVVRHTA</sequence>
<protein>
    <submittedName>
        <fullName evidence="1">Uncharacterized protein</fullName>
    </submittedName>
</protein>
<proteinExistence type="predicted"/>
<evidence type="ECO:0000313" key="2">
    <source>
        <dbReference type="Proteomes" id="UP000313359"/>
    </source>
</evidence>
<evidence type="ECO:0000313" key="1">
    <source>
        <dbReference type="EMBL" id="RPD64294.1"/>
    </source>
</evidence>
<reference evidence="1" key="1">
    <citation type="journal article" date="2018" name="Genome Biol. Evol.">
        <title>Genomics and development of Lentinus tigrinus, a white-rot wood-decaying mushroom with dimorphic fruiting bodies.</title>
        <authorList>
            <person name="Wu B."/>
            <person name="Xu Z."/>
            <person name="Knudson A."/>
            <person name="Carlson A."/>
            <person name="Chen N."/>
            <person name="Kovaka S."/>
            <person name="LaButti K."/>
            <person name="Lipzen A."/>
            <person name="Pennachio C."/>
            <person name="Riley R."/>
            <person name="Schakwitz W."/>
            <person name="Umezawa K."/>
            <person name="Ohm R.A."/>
            <person name="Grigoriev I.V."/>
            <person name="Nagy L.G."/>
            <person name="Gibbons J."/>
            <person name="Hibbett D."/>
        </authorList>
    </citation>
    <scope>NUCLEOTIDE SEQUENCE [LARGE SCALE GENOMIC DNA]</scope>
    <source>
        <strain evidence="1">ALCF2SS1-6</strain>
    </source>
</reference>
<gene>
    <name evidence="1" type="ORF">L227DRAFT_560993</name>
</gene>
<dbReference type="Proteomes" id="UP000313359">
    <property type="component" value="Unassembled WGS sequence"/>
</dbReference>
<name>A0A5C2SLX8_9APHY</name>
<accession>A0A5C2SLX8</accession>
<keyword evidence="2" id="KW-1185">Reference proteome</keyword>
<organism evidence="1 2">
    <name type="scientific">Lentinus tigrinus ALCF2SS1-6</name>
    <dbReference type="NCBI Taxonomy" id="1328759"/>
    <lineage>
        <taxon>Eukaryota</taxon>
        <taxon>Fungi</taxon>
        <taxon>Dikarya</taxon>
        <taxon>Basidiomycota</taxon>
        <taxon>Agaricomycotina</taxon>
        <taxon>Agaricomycetes</taxon>
        <taxon>Polyporales</taxon>
        <taxon>Polyporaceae</taxon>
        <taxon>Lentinus</taxon>
    </lineage>
</organism>